<keyword evidence="3" id="KW-1185">Reference proteome</keyword>
<accession>A0AAW0DMW3</accession>
<feature type="compositionally biased region" description="Polar residues" evidence="1">
    <location>
        <begin position="35"/>
        <end position="50"/>
    </location>
</feature>
<feature type="region of interest" description="Disordered" evidence="1">
    <location>
        <begin position="35"/>
        <end position="62"/>
    </location>
</feature>
<reference evidence="2 3" key="1">
    <citation type="submission" date="2024-01" db="EMBL/GenBank/DDBJ databases">
        <title>A draft genome for a cacao thread blight-causing isolate of Paramarasmius palmivorus.</title>
        <authorList>
            <person name="Baruah I.K."/>
            <person name="Bukari Y."/>
            <person name="Amoako-Attah I."/>
            <person name="Meinhardt L.W."/>
            <person name="Bailey B.A."/>
            <person name="Cohen S.P."/>
        </authorList>
    </citation>
    <scope>NUCLEOTIDE SEQUENCE [LARGE SCALE GENOMIC DNA]</scope>
    <source>
        <strain evidence="2 3">GH-12</strain>
    </source>
</reference>
<sequence>MRKRRLFLDFVDMSSPPDDFNKSLYSQWVDVEQETTSSNDTTSGATSLNHTRTESTRGFPSGIQINDTFAEEEEMDEVYDLLCSEELPEEPTFSRVYGVQVSKVYTFAQHYNAKMKDAEYRDWIVRIAKTACHNCVEYHRRNPLKYLVCEPIVGQGNHTRCVPCSRRGMICSWRDEYRKEVLMKKLVITEAEYETLLRGYLEDKRIHPRRKTTAAPTASDSERPTSFVSSHIPETPYRKPPSMLQPLPIFTPPRTSHRFNTEDISTIEDMLNHMIVETDAIFSSINIATLEELQVSSSLTNIASMLKQLKAALREALANS</sequence>
<dbReference type="AlphaFoldDB" id="A0AAW0DMW3"/>
<dbReference type="EMBL" id="JAYKXP010000011">
    <property type="protein sequence ID" value="KAK7052843.1"/>
    <property type="molecule type" value="Genomic_DNA"/>
</dbReference>
<comment type="caution">
    <text evidence="2">The sequence shown here is derived from an EMBL/GenBank/DDBJ whole genome shotgun (WGS) entry which is preliminary data.</text>
</comment>
<proteinExistence type="predicted"/>
<dbReference type="Proteomes" id="UP001383192">
    <property type="component" value="Unassembled WGS sequence"/>
</dbReference>
<feature type="compositionally biased region" description="Polar residues" evidence="1">
    <location>
        <begin position="214"/>
        <end position="229"/>
    </location>
</feature>
<evidence type="ECO:0000313" key="2">
    <source>
        <dbReference type="EMBL" id="KAK7052843.1"/>
    </source>
</evidence>
<evidence type="ECO:0000313" key="3">
    <source>
        <dbReference type="Proteomes" id="UP001383192"/>
    </source>
</evidence>
<protein>
    <submittedName>
        <fullName evidence="2">Uncharacterized protein</fullName>
    </submittedName>
</protein>
<name>A0AAW0DMW3_9AGAR</name>
<evidence type="ECO:0000256" key="1">
    <source>
        <dbReference type="SAM" id="MobiDB-lite"/>
    </source>
</evidence>
<feature type="region of interest" description="Disordered" evidence="1">
    <location>
        <begin position="208"/>
        <end position="235"/>
    </location>
</feature>
<organism evidence="2 3">
    <name type="scientific">Paramarasmius palmivorus</name>
    <dbReference type="NCBI Taxonomy" id="297713"/>
    <lineage>
        <taxon>Eukaryota</taxon>
        <taxon>Fungi</taxon>
        <taxon>Dikarya</taxon>
        <taxon>Basidiomycota</taxon>
        <taxon>Agaricomycotina</taxon>
        <taxon>Agaricomycetes</taxon>
        <taxon>Agaricomycetidae</taxon>
        <taxon>Agaricales</taxon>
        <taxon>Marasmiineae</taxon>
        <taxon>Marasmiaceae</taxon>
        <taxon>Paramarasmius</taxon>
    </lineage>
</organism>
<gene>
    <name evidence="2" type="ORF">VNI00_004162</name>
</gene>